<name>A0AAW9TRG0_RHIML</name>
<gene>
    <name evidence="2" type="ORF">GHK53_21045</name>
</gene>
<accession>A0AAW9TRG0</accession>
<organism evidence="2 3">
    <name type="scientific">Rhizobium meliloti</name>
    <name type="common">Ensifer meliloti</name>
    <name type="synonym">Sinorhizobium meliloti</name>
    <dbReference type="NCBI Taxonomy" id="382"/>
    <lineage>
        <taxon>Bacteria</taxon>
        <taxon>Pseudomonadati</taxon>
        <taxon>Pseudomonadota</taxon>
        <taxon>Alphaproteobacteria</taxon>
        <taxon>Hyphomicrobiales</taxon>
        <taxon>Rhizobiaceae</taxon>
        <taxon>Sinorhizobium/Ensifer group</taxon>
        <taxon>Sinorhizobium</taxon>
    </lineage>
</organism>
<reference evidence="2 3" key="1">
    <citation type="journal article" date="2013" name="Genome Biol.">
        <title>Comparative genomics of the core and accessory genomes of 48 Sinorhizobium strains comprising five genospecies.</title>
        <authorList>
            <person name="Sugawara M."/>
            <person name="Epstein B."/>
            <person name="Badgley B.D."/>
            <person name="Unno T."/>
            <person name="Xu L."/>
            <person name="Reese J."/>
            <person name="Gyaneshwar P."/>
            <person name="Denny R."/>
            <person name="Mudge J."/>
            <person name="Bharti A.K."/>
            <person name="Farmer A.D."/>
            <person name="May G.D."/>
            <person name="Woodward J.E."/>
            <person name="Medigue C."/>
            <person name="Vallenet D."/>
            <person name="Lajus A."/>
            <person name="Rouy Z."/>
            <person name="Martinez-Vaz B."/>
            <person name="Tiffin P."/>
            <person name="Young N.D."/>
            <person name="Sadowsky M.J."/>
        </authorList>
    </citation>
    <scope>NUCLEOTIDE SEQUENCE [LARGE SCALE GENOMIC DNA]</scope>
    <source>
        <strain evidence="2 3">N6B1</strain>
    </source>
</reference>
<feature type="region of interest" description="Disordered" evidence="1">
    <location>
        <begin position="36"/>
        <end position="82"/>
    </location>
</feature>
<evidence type="ECO:0000313" key="2">
    <source>
        <dbReference type="EMBL" id="MQW35196.1"/>
    </source>
</evidence>
<comment type="caution">
    <text evidence="2">The sequence shown here is derived from an EMBL/GenBank/DDBJ whole genome shotgun (WGS) entry which is preliminary data.</text>
</comment>
<dbReference type="Proteomes" id="UP000429484">
    <property type="component" value="Unassembled WGS sequence"/>
</dbReference>
<dbReference type="AlphaFoldDB" id="A0AAW9TRG0"/>
<proteinExistence type="predicted"/>
<evidence type="ECO:0000313" key="3">
    <source>
        <dbReference type="Proteomes" id="UP000429484"/>
    </source>
</evidence>
<evidence type="ECO:0000256" key="1">
    <source>
        <dbReference type="SAM" id="MobiDB-lite"/>
    </source>
</evidence>
<protein>
    <submittedName>
        <fullName evidence="2">Uncharacterized protein</fullName>
    </submittedName>
</protein>
<sequence length="99" mass="10712">MVGFNGAKMSGYGAKGGLAHLATYLYTKRATFNARSHDFRSSRPGGTQDFRSGYDDLHRPLASLARPGGIPSGTGVVGRARPDSRSIRLDRIIDLDDMQ</sequence>
<dbReference type="EMBL" id="WISR01000170">
    <property type="protein sequence ID" value="MQW35196.1"/>
    <property type="molecule type" value="Genomic_DNA"/>
</dbReference>